<feature type="transmembrane region" description="Helical" evidence="14">
    <location>
        <begin position="815"/>
        <end position="839"/>
    </location>
</feature>
<dbReference type="InterPro" id="IPR008427">
    <property type="entry name" value="Extracellular_membr_CFEM_dom"/>
</dbReference>
<dbReference type="InterPro" id="IPR005829">
    <property type="entry name" value="Sugar_transporter_CS"/>
</dbReference>
<dbReference type="InterPro" id="IPR049326">
    <property type="entry name" value="Rhodopsin_dom_fungi"/>
</dbReference>
<protein>
    <recommendedName>
        <fullName evidence="15">Major facilitator superfamily (MFS) profile domain-containing protein</fullName>
    </recommendedName>
</protein>
<feature type="transmembrane region" description="Helical" evidence="14">
    <location>
        <begin position="110"/>
        <end position="132"/>
    </location>
</feature>
<name>A0A0B7K1H0_BIOOC</name>
<organism evidence="16">
    <name type="scientific">Bionectria ochroleuca</name>
    <name type="common">Gliocladium roseum</name>
    <dbReference type="NCBI Taxonomy" id="29856"/>
    <lineage>
        <taxon>Eukaryota</taxon>
        <taxon>Fungi</taxon>
        <taxon>Dikarya</taxon>
        <taxon>Ascomycota</taxon>
        <taxon>Pezizomycotina</taxon>
        <taxon>Sordariomycetes</taxon>
        <taxon>Hypocreomycetidae</taxon>
        <taxon>Hypocreales</taxon>
        <taxon>Bionectriaceae</taxon>
        <taxon>Clonostachys</taxon>
    </lineage>
</organism>
<feature type="compositionally biased region" description="Basic and acidic residues" evidence="13">
    <location>
        <begin position="902"/>
        <end position="917"/>
    </location>
</feature>
<accession>A0A0B7K1H0</accession>
<keyword evidence="11" id="KW-1015">Disulfide bond</keyword>
<evidence type="ECO:0000256" key="11">
    <source>
        <dbReference type="ARBA" id="ARBA00023157"/>
    </source>
</evidence>
<dbReference type="InterPro" id="IPR020846">
    <property type="entry name" value="MFS_dom"/>
</dbReference>
<dbReference type="EMBL" id="CDPU01000014">
    <property type="protein sequence ID" value="CEO49397.1"/>
    <property type="molecule type" value="Genomic_DNA"/>
</dbReference>
<dbReference type="PROSITE" id="PS00216">
    <property type="entry name" value="SUGAR_TRANSPORT_1"/>
    <property type="match status" value="1"/>
</dbReference>
<feature type="transmembrane region" description="Helical" evidence="14">
    <location>
        <begin position="377"/>
        <end position="401"/>
    </location>
</feature>
<feature type="transmembrane region" description="Helical" evidence="14">
    <location>
        <begin position="413"/>
        <end position="437"/>
    </location>
</feature>
<dbReference type="Gene3D" id="1.20.1250.20">
    <property type="entry name" value="MFS general substrate transporter like domains"/>
    <property type="match status" value="1"/>
</dbReference>
<gene>
    <name evidence="16" type="ORF">BN869_000005454_1</name>
</gene>
<keyword evidence="10 14" id="KW-0472">Membrane</keyword>
<feature type="transmembrane region" description="Helical" evidence="14">
    <location>
        <begin position="82"/>
        <end position="103"/>
    </location>
</feature>
<dbReference type="SUPFAM" id="SSF103473">
    <property type="entry name" value="MFS general substrate transporter"/>
    <property type="match status" value="1"/>
</dbReference>
<evidence type="ECO:0000256" key="12">
    <source>
        <dbReference type="ARBA" id="ARBA00023288"/>
    </source>
</evidence>
<evidence type="ECO:0000256" key="1">
    <source>
        <dbReference type="ARBA" id="ARBA00004141"/>
    </source>
</evidence>
<feature type="transmembrane region" description="Helical" evidence="14">
    <location>
        <begin position="173"/>
        <end position="191"/>
    </location>
</feature>
<feature type="transmembrane region" description="Helical" evidence="14">
    <location>
        <begin position="269"/>
        <end position="288"/>
    </location>
</feature>
<keyword evidence="9 14" id="KW-1133">Transmembrane helix</keyword>
<dbReference type="SMART" id="SM00747">
    <property type="entry name" value="CFEM"/>
    <property type="match status" value="1"/>
</dbReference>
<comment type="similarity">
    <text evidence="4">Belongs to the RBT5 family.</text>
</comment>
<feature type="transmembrane region" description="Helical" evidence="14">
    <location>
        <begin position="617"/>
        <end position="637"/>
    </location>
</feature>
<dbReference type="GO" id="GO:0005576">
    <property type="term" value="C:extracellular region"/>
    <property type="evidence" value="ECO:0007669"/>
    <property type="project" value="UniProtKB-SubCell"/>
</dbReference>
<feature type="compositionally biased region" description="Basic and acidic residues" evidence="13">
    <location>
        <begin position="1"/>
        <end position="14"/>
    </location>
</feature>
<comment type="subcellular location">
    <subcellularLocation>
        <location evidence="2">Membrane</location>
        <topology evidence="2">Lipid-anchor</topology>
        <topology evidence="2">GPI-anchor</topology>
    </subcellularLocation>
    <subcellularLocation>
        <location evidence="1">Membrane</location>
        <topology evidence="1">Multi-pass membrane protein</topology>
    </subcellularLocation>
    <subcellularLocation>
        <location evidence="3">Secreted</location>
    </subcellularLocation>
</comment>
<feature type="region of interest" description="Disordered" evidence="13">
    <location>
        <begin position="849"/>
        <end position="924"/>
    </location>
</feature>
<keyword evidence="6" id="KW-0325">Glycoprotein</keyword>
<reference evidence="16" key="1">
    <citation type="submission" date="2015-01" db="EMBL/GenBank/DDBJ databases">
        <authorList>
            <person name="Durling Mikael"/>
        </authorList>
    </citation>
    <scope>NUCLEOTIDE SEQUENCE</scope>
</reference>
<dbReference type="PANTHER" id="PTHR23501:SF94">
    <property type="entry name" value="MAJOR FACILITATOR SUPERFAMILY (MFS) PROFILE DOMAIN-CONTAINING PROTEIN"/>
    <property type="match status" value="1"/>
</dbReference>
<dbReference type="GO" id="GO:0098552">
    <property type="term" value="C:side of membrane"/>
    <property type="evidence" value="ECO:0007669"/>
    <property type="project" value="UniProtKB-KW"/>
</dbReference>
<evidence type="ECO:0000259" key="15">
    <source>
        <dbReference type="PROSITE" id="PS50850"/>
    </source>
</evidence>
<feature type="transmembrane region" description="Helical" evidence="14">
    <location>
        <begin position="300"/>
        <end position="321"/>
    </location>
</feature>
<evidence type="ECO:0000256" key="10">
    <source>
        <dbReference type="ARBA" id="ARBA00023136"/>
    </source>
</evidence>
<keyword evidence="7 14" id="KW-0812">Transmembrane</keyword>
<dbReference type="Pfam" id="PF07690">
    <property type="entry name" value="MFS_1"/>
    <property type="match status" value="1"/>
</dbReference>
<feature type="transmembrane region" description="Helical" evidence="14">
    <location>
        <begin position="657"/>
        <end position="684"/>
    </location>
</feature>
<feature type="transmembrane region" description="Helical" evidence="14">
    <location>
        <begin position="197"/>
        <end position="217"/>
    </location>
</feature>
<feature type="transmembrane region" description="Helical" evidence="14">
    <location>
        <begin position="584"/>
        <end position="605"/>
    </location>
</feature>
<feature type="transmembrane region" description="Helical" evidence="14">
    <location>
        <begin position="144"/>
        <end position="161"/>
    </location>
</feature>
<dbReference type="Pfam" id="PF20684">
    <property type="entry name" value="Fung_rhodopsin"/>
    <property type="match status" value="1"/>
</dbReference>
<keyword evidence="5" id="KW-0964">Secreted</keyword>
<feature type="transmembrane region" description="Helical" evidence="14">
    <location>
        <begin position="743"/>
        <end position="764"/>
    </location>
</feature>
<feature type="transmembrane region" description="Helical" evidence="14">
    <location>
        <begin position="352"/>
        <end position="371"/>
    </location>
</feature>
<dbReference type="PANTHER" id="PTHR23501">
    <property type="entry name" value="MAJOR FACILITATOR SUPERFAMILY"/>
    <property type="match status" value="1"/>
</dbReference>
<keyword evidence="8" id="KW-0732">Signal</keyword>
<evidence type="ECO:0000256" key="8">
    <source>
        <dbReference type="ARBA" id="ARBA00022729"/>
    </source>
</evidence>
<evidence type="ECO:0000256" key="7">
    <source>
        <dbReference type="ARBA" id="ARBA00022692"/>
    </source>
</evidence>
<dbReference type="AlphaFoldDB" id="A0A0B7K1H0"/>
<feature type="transmembrane region" description="Helical" evidence="14">
    <location>
        <begin position="696"/>
        <end position="723"/>
    </location>
</feature>
<feature type="transmembrane region" description="Helical" evidence="14">
    <location>
        <begin position="238"/>
        <end position="257"/>
    </location>
</feature>
<feature type="compositionally biased region" description="Polar residues" evidence="13">
    <location>
        <begin position="878"/>
        <end position="895"/>
    </location>
</feature>
<evidence type="ECO:0000256" key="9">
    <source>
        <dbReference type="ARBA" id="ARBA00022989"/>
    </source>
</evidence>
<evidence type="ECO:0000256" key="14">
    <source>
        <dbReference type="SAM" id="Phobius"/>
    </source>
</evidence>
<evidence type="ECO:0000256" key="3">
    <source>
        <dbReference type="ARBA" id="ARBA00004613"/>
    </source>
</evidence>
<keyword evidence="12" id="KW-0449">Lipoprotein</keyword>
<evidence type="ECO:0000256" key="6">
    <source>
        <dbReference type="ARBA" id="ARBA00022622"/>
    </source>
</evidence>
<dbReference type="Pfam" id="PF05730">
    <property type="entry name" value="CFEM"/>
    <property type="match status" value="1"/>
</dbReference>
<feature type="transmembrane region" description="Helical" evidence="14">
    <location>
        <begin position="43"/>
        <end position="62"/>
    </location>
</feature>
<evidence type="ECO:0000256" key="4">
    <source>
        <dbReference type="ARBA" id="ARBA00010031"/>
    </source>
</evidence>
<evidence type="ECO:0000256" key="13">
    <source>
        <dbReference type="SAM" id="MobiDB-lite"/>
    </source>
</evidence>
<feature type="transmembrane region" description="Helical" evidence="14">
    <location>
        <begin position="776"/>
        <end position="795"/>
    </location>
</feature>
<dbReference type="GO" id="GO:0022857">
    <property type="term" value="F:transmembrane transporter activity"/>
    <property type="evidence" value="ECO:0007669"/>
    <property type="project" value="InterPro"/>
</dbReference>
<evidence type="ECO:0000256" key="2">
    <source>
        <dbReference type="ARBA" id="ARBA00004589"/>
    </source>
</evidence>
<feature type="domain" description="Major facilitator superfamily (MFS) profile" evidence="15">
    <location>
        <begin position="45"/>
        <end position="478"/>
    </location>
</feature>
<dbReference type="GO" id="GO:0005886">
    <property type="term" value="C:plasma membrane"/>
    <property type="evidence" value="ECO:0007669"/>
    <property type="project" value="TreeGrafter"/>
</dbReference>
<evidence type="ECO:0000313" key="16">
    <source>
        <dbReference type="EMBL" id="CEO49397.1"/>
    </source>
</evidence>
<sequence>MSKPEATETVREEVASEPTSSPTEDATEGTLEDVDWKIGKQELTILLTMSFLCIAVALDASILVPALPTLAKELNGSAIETFWAGTSYLLSNAVFLPFLGALSEVFGRRALLLASLFMFTVGTIICCTANGFPQLLAGRTVQGIGGGGLMTMALVITTDVIPLRQRPKYQTIISAAFGLGGVFGPLTGGLIAEHTTWRWLFYVNFPFCAVGFLITPFTIRLKPERKLTIRQALWQIDWLGGALFIAGISSFLIGLTWGGVQYSWGSYKSWLPILLGGLVVALSLFYEAKVPKMPFMRLRVFNSLSAGIIFFSTAIQGFILYSQLYYLPFYFTSVKVSIGAGLVMTRTGTYRWSINVGFIIMTLGNGLLVYLDQHKNVVQHLFIFLLSGIGHGFLLGSLNYANQATAKAKDVSYAVSMFTFMRAFGICIGVAVGGTVFSNLLLPALRDGGATPEQAQSITENSEAFVHILNEMPDNETKTALITAYVEAFRDPPEIGKGVCMGMYNVACNSPLSQRSYVHVSCLVAAISNSTCKLGDTACTCANPTLQAQATACVAANCTIREALSTKNLTSSLCGVEPEVDHSFVPIFIAFVVLAGIAVILRLAARFIKSANVWWDDICNIGALALCVAFTGVAFYIKDIGFGVDIWAIEPDNITKILIGYYIEFALYGVARLLVRVSIVLFYLRIFQMTKARPIMIGTLIAMCCLSISFIMATMFQCTPVSFFWDKWDGEHQGHCINVNAMVWASSICAIIFDFWLFFVPVPFILQLQLSWRKKLLISVMLVTGIIVIVISILRVPSINEFTKTHNVTKDFVGIGIWSALEMNVGVLCACMPSIHVLFKALFPKQWSTTKGDSGRLVSNSRGKASSGSGGRGPFSRITMTTTIEQGHPSESQTHLPGEYNQGRKNELELGSMKKESVQSYAWS</sequence>
<keyword evidence="6" id="KW-0336">GPI-anchor</keyword>
<feature type="region of interest" description="Disordered" evidence="13">
    <location>
        <begin position="1"/>
        <end position="30"/>
    </location>
</feature>
<evidence type="ECO:0000256" key="5">
    <source>
        <dbReference type="ARBA" id="ARBA00022525"/>
    </source>
</evidence>
<proteinExistence type="inferred from homology"/>
<dbReference type="InterPro" id="IPR011701">
    <property type="entry name" value="MFS"/>
</dbReference>
<dbReference type="InterPro" id="IPR036259">
    <property type="entry name" value="MFS_trans_sf"/>
</dbReference>
<feature type="transmembrane region" description="Helical" evidence="14">
    <location>
        <begin position="327"/>
        <end position="345"/>
    </location>
</feature>
<dbReference type="PROSITE" id="PS50850">
    <property type="entry name" value="MFS"/>
    <property type="match status" value="1"/>
</dbReference>